<comment type="caution">
    <text evidence="1">The sequence shown here is derived from an EMBL/GenBank/DDBJ whole genome shotgun (WGS) entry which is preliminary data.</text>
</comment>
<gene>
    <name evidence="1" type="ORF">MILUP08_44974</name>
</gene>
<organism evidence="1 2">
    <name type="scientific">Micromonospora lupini str. Lupac 08</name>
    <dbReference type="NCBI Taxonomy" id="1150864"/>
    <lineage>
        <taxon>Bacteria</taxon>
        <taxon>Bacillati</taxon>
        <taxon>Actinomycetota</taxon>
        <taxon>Actinomycetes</taxon>
        <taxon>Micromonosporales</taxon>
        <taxon>Micromonosporaceae</taxon>
        <taxon>Micromonospora</taxon>
    </lineage>
</organism>
<protein>
    <submittedName>
        <fullName evidence="1">Uncharacterized protein</fullName>
    </submittedName>
</protein>
<proteinExistence type="predicted"/>
<evidence type="ECO:0000313" key="1">
    <source>
        <dbReference type="EMBL" id="CCH20094.1"/>
    </source>
</evidence>
<dbReference type="AlphaFoldDB" id="I0L8E7"/>
<accession>I0L8E7</accession>
<name>I0L8E7_9ACTN</name>
<keyword evidence="2" id="KW-1185">Reference proteome</keyword>
<reference evidence="2" key="1">
    <citation type="journal article" date="2012" name="J. Bacteriol.">
        <title>Genome Sequence of Micromonospora lupini Lupac 08, Isolated from Root Nodules of Lupinus angustifolius.</title>
        <authorList>
            <person name="Alonso-Vega P."/>
            <person name="Normand P."/>
            <person name="Bacigalupe R."/>
            <person name="Pujic P."/>
            <person name="Lajus A."/>
            <person name="Vallenet D."/>
            <person name="Carro L."/>
            <person name="Coll P."/>
            <person name="Trujillo M.E."/>
        </authorList>
    </citation>
    <scope>NUCLEOTIDE SEQUENCE [LARGE SCALE GENOMIC DNA]</scope>
    <source>
        <strain evidence="2">Lupac 08</strain>
    </source>
</reference>
<sequence>MCGRGKLSYLGARVAEACFPRPHDRSKSPRAGHILRFVFSREYTHCGRPTDHPWRARAQPA</sequence>
<dbReference type="Proteomes" id="UP000003448">
    <property type="component" value="Unassembled WGS sequence"/>
</dbReference>
<dbReference type="EMBL" id="CAIE01000037">
    <property type="protein sequence ID" value="CCH20094.1"/>
    <property type="molecule type" value="Genomic_DNA"/>
</dbReference>
<dbReference type="STRING" id="1150864.MILUP08_44974"/>
<evidence type="ECO:0000313" key="2">
    <source>
        <dbReference type="Proteomes" id="UP000003448"/>
    </source>
</evidence>